<comment type="caution">
    <text evidence="1">The sequence shown here is derived from an EMBL/GenBank/DDBJ whole genome shotgun (WGS) entry which is preliminary data.</text>
</comment>
<accession>A0ACB9BRH7</accession>
<evidence type="ECO:0000313" key="1">
    <source>
        <dbReference type="EMBL" id="KAI3724639.1"/>
    </source>
</evidence>
<reference evidence="2" key="1">
    <citation type="journal article" date="2022" name="Mol. Ecol. Resour.">
        <title>The genomes of chicory, endive, great burdock and yacon provide insights into Asteraceae palaeo-polyploidization history and plant inulin production.</title>
        <authorList>
            <person name="Fan W."/>
            <person name="Wang S."/>
            <person name="Wang H."/>
            <person name="Wang A."/>
            <person name="Jiang F."/>
            <person name="Liu H."/>
            <person name="Zhao H."/>
            <person name="Xu D."/>
            <person name="Zhang Y."/>
        </authorList>
    </citation>
    <scope>NUCLEOTIDE SEQUENCE [LARGE SCALE GENOMIC DNA]</scope>
    <source>
        <strain evidence="2">cv. Punajuju</strain>
    </source>
</reference>
<keyword evidence="2" id="KW-1185">Reference proteome</keyword>
<protein>
    <submittedName>
        <fullName evidence="1">Uncharacterized protein</fullName>
    </submittedName>
</protein>
<organism evidence="1 2">
    <name type="scientific">Cichorium intybus</name>
    <name type="common">Chicory</name>
    <dbReference type="NCBI Taxonomy" id="13427"/>
    <lineage>
        <taxon>Eukaryota</taxon>
        <taxon>Viridiplantae</taxon>
        <taxon>Streptophyta</taxon>
        <taxon>Embryophyta</taxon>
        <taxon>Tracheophyta</taxon>
        <taxon>Spermatophyta</taxon>
        <taxon>Magnoliopsida</taxon>
        <taxon>eudicotyledons</taxon>
        <taxon>Gunneridae</taxon>
        <taxon>Pentapetalae</taxon>
        <taxon>asterids</taxon>
        <taxon>campanulids</taxon>
        <taxon>Asterales</taxon>
        <taxon>Asteraceae</taxon>
        <taxon>Cichorioideae</taxon>
        <taxon>Cichorieae</taxon>
        <taxon>Cichoriinae</taxon>
        <taxon>Cichorium</taxon>
    </lineage>
</organism>
<reference evidence="1 2" key="2">
    <citation type="journal article" date="2022" name="Mol. Ecol. Resour.">
        <title>The genomes of chicory, endive, great burdock and yacon provide insights into Asteraceae paleo-polyploidization history and plant inulin production.</title>
        <authorList>
            <person name="Fan W."/>
            <person name="Wang S."/>
            <person name="Wang H."/>
            <person name="Wang A."/>
            <person name="Jiang F."/>
            <person name="Liu H."/>
            <person name="Zhao H."/>
            <person name="Xu D."/>
            <person name="Zhang Y."/>
        </authorList>
    </citation>
    <scope>NUCLEOTIDE SEQUENCE [LARGE SCALE GENOMIC DNA]</scope>
    <source>
        <strain evidence="2">cv. Punajuju</strain>
        <tissue evidence="1">Leaves</tissue>
    </source>
</reference>
<sequence>MLEVSSRNNNNASLDSSTGCSICHCNARSRRMYSEVEHHNVVLPLKQKTVIHYYNHVNGLALRLSLLSTGCRGLDVFLLVGGELEYQITIFTLCK</sequence>
<proteinExistence type="predicted"/>
<dbReference type="EMBL" id="CM042014">
    <property type="protein sequence ID" value="KAI3724639.1"/>
    <property type="molecule type" value="Genomic_DNA"/>
</dbReference>
<name>A0ACB9BRH7_CICIN</name>
<evidence type="ECO:0000313" key="2">
    <source>
        <dbReference type="Proteomes" id="UP001055811"/>
    </source>
</evidence>
<dbReference type="Proteomes" id="UP001055811">
    <property type="component" value="Linkage Group LG06"/>
</dbReference>
<gene>
    <name evidence="1" type="ORF">L2E82_36422</name>
</gene>